<keyword evidence="1" id="KW-0802">TPR repeat</keyword>
<keyword evidence="3" id="KW-1185">Reference proteome</keyword>
<organism evidence="2 3">
    <name type="scientific">Geobacter pickeringii</name>
    <dbReference type="NCBI Taxonomy" id="345632"/>
    <lineage>
        <taxon>Bacteria</taxon>
        <taxon>Pseudomonadati</taxon>
        <taxon>Thermodesulfobacteriota</taxon>
        <taxon>Desulfuromonadia</taxon>
        <taxon>Geobacterales</taxon>
        <taxon>Geobacteraceae</taxon>
        <taxon>Geobacter</taxon>
    </lineage>
</organism>
<accession>A0A0B5BIA4</accession>
<dbReference type="OrthoDB" id="5398227at2"/>
<dbReference type="SUPFAM" id="SSF48452">
    <property type="entry name" value="TPR-like"/>
    <property type="match status" value="1"/>
</dbReference>
<dbReference type="SMART" id="SM00028">
    <property type="entry name" value="TPR"/>
    <property type="match status" value="2"/>
</dbReference>
<dbReference type="PROSITE" id="PS50005">
    <property type="entry name" value="TPR"/>
    <property type="match status" value="1"/>
</dbReference>
<dbReference type="AlphaFoldDB" id="A0A0B5BIA4"/>
<dbReference type="InterPro" id="IPR019734">
    <property type="entry name" value="TPR_rpt"/>
</dbReference>
<dbReference type="Proteomes" id="UP000057609">
    <property type="component" value="Chromosome"/>
</dbReference>
<dbReference type="InterPro" id="IPR011990">
    <property type="entry name" value="TPR-like_helical_dom_sf"/>
</dbReference>
<name>A0A0B5BIA4_9BACT</name>
<evidence type="ECO:0000313" key="3">
    <source>
        <dbReference type="Proteomes" id="UP000057609"/>
    </source>
</evidence>
<dbReference type="RefSeq" id="WP_039744067.1">
    <property type="nucleotide sequence ID" value="NZ_CP009788.1"/>
</dbReference>
<protein>
    <submittedName>
        <fullName evidence="2">Uncharacterized protein</fullName>
    </submittedName>
</protein>
<dbReference type="EMBL" id="CP009788">
    <property type="protein sequence ID" value="AJE04245.1"/>
    <property type="molecule type" value="Genomic_DNA"/>
</dbReference>
<proteinExistence type="predicted"/>
<reference evidence="2 3" key="1">
    <citation type="journal article" date="2015" name="Genome Announc.">
        <title>Complete Genome of Geobacter pickeringii G13T, a Metal-Reducing Isolate from Sedimentary Kaolin Deposits.</title>
        <authorList>
            <person name="Badalamenti J.P."/>
            <person name="Bond D.R."/>
        </authorList>
    </citation>
    <scope>NUCLEOTIDE SEQUENCE [LARGE SCALE GENOMIC DNA]</scope>
    <source>
        <strain evidence="2 3">G13</strain>
    </source>
</reference>
<sequence>MAALEAVEWFSKGVEALGHDHVYLARTCFERAAEMDLTPEACSYLALCQARTRGRFEDAVELARESIVGEPGNAVHYLNLGRIYLLAGRRGEAIDTFREGLKYGRNEEIVAELEKVGLRKPPPIPSLPRNHPLNKYVGIVMARLGLR</sequence>
<dbReference type="STRING" id="345632.GPICK_13575"/>
<dbReference type="HOGENOM" id="CLU_1765416_0_0_7"/>
<feature type="repeat" description="TPR" evidence="1">
    <location>
        <begin position="74"/>
        <end position="107"/>
    </location>
</feature>
<dbReference type="Pfam" id="PF14559">
    <property type="entry name" value="TPR_19"/>
    <property type="match status" value="1"/>
</dbReference>
<evidence type="ECO:0000256" key="1">
    <source>
        <dbReference type="PROSITE-ProRule" id="PRU00339"/>
    </source>
</evidence>
<evidence type="ECO:0000313" key="2">
    <source>
        <dbReference type="EMBL" id="AJE04245.1"/>
    </source>
</evidence>
<dbReference type="KEGG" id="gpi:GPICK_13575"/>
<gene>
    <name evidence="2" type="ORF">GPICK_13575</name>
</gene>
<dbReference type="Gene3D" id="1.25.40.10">
    <property type="entry name" value="Tetratricopeptide repeat domain"/>
    <property type="match status" value="1"/>
</dbReference>